<protein>
    <submittedName>
        <fullName evidence="3">Tripartite-type tricarboxylate transporter receptor subunit TctC</fullName>
    </submittedName>
</protein>
<dbReference type="RefSeq" id="WP_158284883.1">
    <property type="nucleotide sequence ID" value="NZ_QGTR01000002.1"/>
</dbReference>
<dbReference type="InterPro" id="IPR006311">
    <property type="entry name" value="TAT_signal"/>
</dbReference>
<proteinExistence type="inferred from homology"/>
<feature type="signal peptide" evidence="2">
    <location>
        <begin position="1"/>
        <end position="30"/>
    </location>
</feature>
<dbReference type="OrthoDB" id="8443386at2"/>
<feature type="chain" id="PRO_5016460708" evidence="2">
    <location>
        <begin position="31"/>
        <end position="323"/>
    </location>
</feature>
<dbReference type="EMBL" id="QGTR01000002">
    <property type="protein sequence ID" value="PWW01485.1"/>
    <property type="molecule type" value="Genomic_DNA"/>
</dbReference>
<dbReference type="AlphaFoldDB" id="A0A317PKJ3"/>
<keyword evidence="4" id="KW-1185">Reference proteome</keyword>
<sequence>MTKLTRRSALGATLALALGCAGMCAPAAMAQEGYPDKPITMLVGYGAGGQTDLVARAAARAMSAQLGQPINVVNKPGVGGAVAARELGQAAPDGYTILFNSNALINLAPFLMQNAYFSPDEFDYAGMITAFQLALAAPKDAPFDDIAGYVEWAGKNPGSSFAALAPEARLYINEIMKKTGIKVNIVPVQSGSEVINTLLGGQVMLAYSGGIHYRYPDQIKTIAPTTTFRHPSAPEVPTIEEQGFPLGMDTRTTVILPKGTPQAIIDKLSAALEACRTDPDFKKITDSADIPIQYFDAAAARQEMESSTAKNKAIMQAAGVIAK</sequence>
<dbReference type="Pfam" id="PF03401">
    <property type="entry name" value="TctC"/>
    <property type="match status" value="1"/>
</dbReference>
<dbReference type="Proteomes" id="UP000246352">
    <property type="component" value="Unassembled WGS sequence"/>
</dbReference>
<keyword evidence="2" id="KW-0732">Signal</keyword>
<evidence type="ECO:0000313" key="4">
    <source>
        <dbReference type="Proteomes" id="UP000246352"/>
    </source>
</evidence>
<dbReference type="SUPFAM" id="SSF53850">
    <property type="entry name" value="Periplasmic binding protein-like II"/>
    <property type="match status" value="1"/>
</dbReference>
<dbReference type="PANTHER" id="PTHR42928">
    <property type="entry name" value="TRICARBOXYLATE-BINDING PROTEIN"/>
    <property type="match status" value="1"/>
</dbReference>
<comment type="similarity">
    <text evidence="1">Belongs to the UPF0065 (bug) family.</text>
</comment>
<dbReference type="Gene3D" id="3.40.190.150">
    <property type="entry name" value="Bordetella uptake gene, domain 1"/>
    <property type="match status" value="1"/>
</dbReference>
<dbReference type="PANTHER" id="PTHR42928:SF5">
    <property type="entry name" value="BLR1237 PROTEIN"/>
    <property type="match status" value="1"/>
</dbReference>
<dbReference type="InterPro" id="IPR042100">
    <property type="entry name" value="Bug_dom1"/>
</dbReference>
<dbReference type="PIRSF" id="PIRSF017082">
    <property type="entry name" value="YflP"/>
    <property type="match status" value="1"/>
</dbReference>
<organism evidence="3 4">
    <name type="scientific">Hoeflea marina</name>
    <dbReference type="NCBI Taxonomy" id="274592"/>
    <lineage>
        <taxon>Bacteria</taxon>
        <taxon>Pseudomonadati</taxon>
        <taxon>Pseudomonadota</taxon>
        <taxon>Alphaproteobacteria</taxon>
        <taxon>Hyphomicrobiales</taxon>
        <taxon>Rhizobiaceae</taxon>
        <taxon>Hoeflea</taxon>
    </lineage>
</organism>
<name>A0A317PKJ3_9HYPH</name>
<evidence type="ECO:0000313" key="3">
    <source>
        <dbReference type="EMBL" id="PWW01485.1"/>
    </source>
</evidence>
<accession>A0A317PKJ3</accession>
<evidence type="ECO:0000256" key="2">
    <source>
        <dbReference type="SAM" id="SignalP"/>
    </source>
</evidence>
<reference evidence="3 4" key="1">
    <citation type="submission" date="2018-05" db="EMBL/GenBank/DDBJ databases">
        <title>Genomic Encyclopedia of Type Strains, Phase IV (KMG-IV): sequencing the most valuable type-strain genomes for metagenomic binning, comparative biology and taxonomic classification.</title>
        <authorList>
            <person name="Goeker M."/>
        </authorList>
    </citation>
    <scope>NUCLEOTIDE SEQUENCE [LARGE SCALE GENOMIC DNA]</scope>
    <source>
        <strain evidence="3 4">DSM 16791</strain>
    </source>
</reference>
<dbReference type="PROSITE" id="PS51318">
    <property type="entry name" value="TAT"/>
    <property type="match status" value="1"/>
</dbReference>
<dbReference type="InterPro" id="IPR005064">
    <property type="entry name" value="BUG"/>
</dbReference>
<evidence type="ECO:0000256" key="1">
    <source>
        <dbReference type="ARBA" id="ARBA00006987"/>
    </source>
</evidence>
<comment type="caution">
    <text evidence="3">The sequence shown here is derived from an EMBL/GenBank/DDBJ whole genome shotgun (WGS) entry which is preliminary data.</text>
</comment>
<dbReference type="Gene3D" id="3.40.190.10">
    <property type="entry name" value="Periplasmic binding protein-like II"/>
    <property type="match status" value="1"/>
</dbReference>
<dbReference type="PROSITE" id="PS51257">
    <property type="entry name" value="PROKAR_LIPOPROTEIN"/>
    <property type="match status" value="1"/>
</dbReference>
<dbReference type="CDD" id="cd07012">
    <property type="entry name" value="PBP2_Bug_TTT"/>
    <property type="match status" value="1"/>
</dbReference>
<keyword evidence="3" id="KW-0675">Receptor</keyword>
<gene>
    <name evidence="3" type="ORF">DFR52_102147</name>
</gene>